<dbReference type="Proteomes" id="UP000054988">
    <property type="component" value="Unassembled WGS sequence"/>
</dbReference>
<feature type="transmembrane region" description="Helical" evidence="1">
    <location>
        <begin position="20"/>
        <end position="46"/>
    </location>
</feature>
<proteinExistence type="predicted"/>
<evidence type="ECO:0000313" key="3">
    <source>
        <dbReference type="Proteomes" id="UP000054988"/>
    </source>
</evidence>
<evidence type="ECO:0000313" key="2">
    <source>
        <dbReference type="EMBL" id="KTB38009.1"/>
    </source>
</evidence>
<gene>
    <name evidence="2" type="ORF">WG66_9418</name>
</gene>
<feature type="transmembrane region" description="Helical" evidence="1">
    <location>
        <begin position="58"/>
        <end position="87"/>
    </location>
</feature>
<reference evidence="2 3" key="1">
    <citation type="submission" date="2015-12" db="EMBL/GenBank/DDBJ databases">
        <title>Draft genome sequence of Moniliophthora roreri, the causal agent of frosty pod rot of cacao.</title>
        <authorList>
            <person name="Aime M.C."/>
            <person name="Diaz-Valderrama J.R."/>
            <person name="Kijpornyongpan T."/>
            <person name="Phillips-Mora W."/>
        </authorList>
    </citation>
    <scope>NUCLEOTIDE SEQUENCE [LARGE SCALE GENOMIC DNA]</scope>
    <source>
        <strain evidence="2 3">MCA 2952</strain>
    </source>
</reference>
<evidence type="ECO:0000256" key="1">
    <source>
        <dbReference type="SAM" id="Phobius"/>
    </source>
</evidence>
<feature type="transmembrane region" description="Helical" evidence="1">
    <location>
        <begin position="269"/>
        <end position="288"/>
    </location>
</feature>
<name>A0A0W0FNY4_MONRR</name>
<keyword evidence="1" id="KW-0812">Transmembrane</keyword>
<dbReference type="AlphaFoldDB" id="A0A0W0FNY4"/>
<dbReference type="EMBL" id="LATX01001790">
    <property type="protein sequence ID" value="KTB38009.1"/>
    <property type="molecule type" value="Genomic_DNA"/>
</dbReference>
<organism evidence="2 3">
    <name type="scientific">Moniliophthora roreri</name>
    <name type="common">Frosty pod rot fungus</name>
    <name type="synonym">Monilia roreri</name>
    <dbReference type="NCBI Taxonomy" id="221103"/>
    <lineage>
        <taxon>Eukaryota</taxon>
        <taxon>Fungi</taxon>
        <taxon>Dikarya</taxon>
        <taxon>Basidiomycota</taxon>
        <taxon>Agaricomycotina</taxon>
        <taxon>Agaricomycetes</taxon>
        <taxon>Agaricomycetidae</taxon>
        <taxon>Agaricales</taxon>
        <taxon>Marasmiineae</taxon>
        <taxon>Marasmiaceae</taxon>
        <taxon>Moniliophthora</taxon>
    </lineage>
</organism>
<feature type="transmembrane region" description="Helical" evidence="1">
    <location>
        <begin position="144"/>
        <end position="168"/>
    </location>
</feature>
<evidence type="ECO:0008006" key="4">
    <source>
        <dbReference type="Google" id="ProtNLM"/>
    </source>
</evidence>
<sequence length="324" mass="35710">MSVGLVDSTLFNIQSVLVRPIITVGITFLLFGGGRIIIFFLLHFLWTRPNMINRKSHVAWIACLFVMATATSFVSTASVVMDSVVFFRVVQTQDLAPFITYIGDSQAMAGIAGFTNIGYVVTNCIADSVLIHRLYTIWGSTTRVIAVPVLASVVANAFGFATGIMQILAFNPNIGTVEFSIKTANFQLGYYATNAAVNSMITLMIASEAGRIWWTARDARRAISNRSEISKKFRTVVAMVLESGMIYPTVLVIHVAFSANASKLGVFVNLTPAITLVAGMAPTFLIMWSNINRCVWVGQSEDESISFQLESEERNSNWYRFGQY</sequence>
<accession>A0A0W0FNY4</accession>
<protein>
    <recommendedName>
        <fullName evidence="4">G protein-coupled receptor</fullName>
    </recommendedName>
</protein>
<feature type="transmembrane region" description="Helical" evidence="1">
    <location>
        <begin position="107"/>
        <end position="132"/>
    </location>
</feature>
<keyword evidence="1" id="KW-1133">Transmembrane helix</keyword>
<comment type="caution">
    <text evidence="2">The sequence shown here is derived from an EMBL/GenBank/DDBJ whole genome shotgun (WGS) entry which is preliminary data.</text>
</comment>
<feature type="transmembrane region" description="Helical" evidence="1">
    <location>
        <begin position="188"/>
        <end position="214"/>
    </location>
</feature>
<keyword evidence="1" id="KW-0472">Membrane</keyword>
<feature type="transmembrane region" description="Helical" evidence="1">
    <location>
        <begin position="235"/>
        <end position="257"/>
    </location>
</feature>